<proteinExistence type="predicted"/>
<dbReference type="Pfam" id="PF20296">
    <property type="entry name" value="MTaX1"/>
    <property type="match status" value="1"/>
</dbReference>
<feature type="domain" description="Methylase-associated X1" evidence="1">
    <location>
        <begin position="38"/>
        <end position="148"/>
    </location>
</feature>
<evidence type="ECO:0000259" key="1">
    <source>
        <dbReference type="Pfam" id="PF20296"/>
    </source>
</evidence>
<evidence type="ECO:0000313" key="2">
    <source>
        <dbReference type="EMBL" id="MET7029800.1"/>
    </source>
</evidence>
<comment type="caution">
    <text evidence="2">The sequence shown here is derived from an EMBL/GenBank/DDBJ whole genome shotgun (WGS) entry which is preliminary data.</text>
</comment>
<dbReference type="RefSeq" id="WP_354618604.1">
    <property type="nucleotide sequence ID" value="NZ_JBEWYP010000005.1"/>
</dbReference>
<protein>
    <recommendedName>
        <fullName evidence="1">Methylase-associated X1 domain-containing protein</fullName>
    </recommendedName>
</protein>
<organism evidence="2 3">
    <name type="scientific">Sediminicola luteus</name>
    <dbReference type="NCBI Taxonomy" id="319238"/>
    <lineage>
        <taxon>Bacteria</taxon>
        <taxon>Pseudomonadati</taxon>
        <taxon>Bacteroidota</taxon>
        <taxon>Flavobacteriia</taxon>
        <taxon>Flavobacteriales</taxon>
        <taxon>Flavobacteriaceae</taxon>
        <taxon>Sediminicola</taxon>
    </lineage>
</organism>
<keyword evidence="3" id="KW-1185">Reference proteome</keyword>
<dbReference type="EMBL" id="JBEWYP010000005">
    <property type="protein sequence ID" value="MET7029800.1"/>
    <property type="molecule type" value="Genomic_DNA"/>
</dbReference>
<dbReference type="Proteomes" id="UP001549773">
    <property type="component" value="Unassembled WGS sequence"/>
</dbReference>
<accession>A0ABV2TWZ5</accession>
<dbReference type="InterPro" id="IPR046894">
    <property type="entry name" value="MTaX1"/>
</dbReference>
<gene>
    <name evidence="2" type="ORF">ABXZ32_10355</name>
</gene>
<reference evidence="2 3" key="1">
    <citation type="submission" date="2024-07" db="EMBL/GenBank/DDBJ databases">
        <title>The genome sequence of type strain Sediminicola luteus GDMCC 1.2596T.</title>
        <authorList>
            <person name="Liu Y."/>
        </authorList>
    </citation>
    <scope>NUCLEOTIDE SEQUENCE [LARGE SCALE GENOMIC DNA]</scope>
    <source>
        <strain evidence="2 3">GDMCC 1.2596</strain>
    </source>
</reference>
<evidence type="ECO:0000313" key="3">
    <source>
        <dbReference type="Proteomes" id="UP001549773"/>
    </source>
</evidence>
<sequence>MRKLPKKELKDLFITEVAKEGGICANSNPFILKMGGFSYYVFIKNISPAYYKNYPDITRVQLPTSDRFKVVIDSDLEFIILGYDLENEVFVSWNPYKIKDRLNSKGNVSLYSRLSLQSEVNVNQFKEGYLSNGDKIVLFKREQLNKFFIEIERFYEDFSISQANRNYIGERDNHNNNLEVEEIRKIIEPLLLEHKVLQAVSLLADKYKGGHSDRELTFKEWFEIVNVHYKNLF</sequence>
<name>A0ABV2TWZ5_9FLAO</name>